<keyword evidence="1" id="KW-0694">RNA-binding</keyword>
<name>A0ABP8BMZ3_9ACTN</name>
<organism evidence="4 5">
    <name type="scientific">Streptosporangium oxazolinicum</name>
    <dbReference type="NCBI Taxonomy" id="909287"/>
    <lineage>
        <taxon>Bacteria</taxon>
        <taxon>Bacillati</taxon>
        <taxon>Actinomycetota</taxon>
        <taxon>Actinomycetes</taxon>
        <taxon>Streptosporangiales</taxon>
        <taxon>Streptosporangiaceae</taxon>
        <taxon>Streptosporangium</taxon>
    </lineage>
</organism>
<dbReference type="SMART" id="SM00358">
    <property type="entry name" value="DSRM"/>
    <property type="match status" value="1"/>
</dbReference>
<dbReference type="InterPro" id="IPR014720">
    <property type="entry name" value="dsRBD_dom"/>
</dbReference>
<evidence type="ECO:0000313" key="4">
    <source>
        <dbReference type="EMBL" id="GAA4210807.1"/>
    </source>
</evidence>
<evidence type="ECO:0000259" key="3">
    <source>
        <dbReference type="PROSITE" id="PS50137"/>
    </source>
</evidence>
<protein>
    <recommendedName>
        <fullName evidence="3">DRBM domain-containing protein</fullName>
    </recommendedName>
</protein>
<comment type="caution">
    <text evidence="4">The sequence shown here is derived from an EMBL/GenBank/DDBJ whole genome shotgun (WGS) entry which is preliminary data.</text>
</comment>
<reference evidence="5" key="1">
    <citation type="journal article" date="2019" name="Int. J. Syst. Evol. Microbiol.">
        <title>The Global Catalogue of Microorganisms (GCM) 10K type strain sequencing project: providing services to taxonomists for standard genome sequencing and annotation.</title>
        <authorList>
            <consortium name="The Broad Institute Genomics Platform"/>
            <consortium name="The Broad Institute Genome Sequencing Center for Infectious Disease"/>
            <person name="Wu L."/>
            <person name="Ma J."/>
        </authorList>
    </citation>
    <scope>NUCLEOTIDE SEQUENCE [LARGE SCALE GENOMIC DNA]</scope>
    <source>
        <strain evidence="5">JCM 17388</strain>
    </source>
</reference>
<evidence type="ECO:0000256" key="1">
    <source>
        <dbReference type="PROSITE-ProRule" id="PRU00266"/>
    </source>
</evidence>
<dbReference type="Pfam" id="PF00035">
    <property type="entry name" value="dsrm"/>
    <property type="match status" value="1"/>
</dbReference>
<dbReference type="Proteomes" id="UP001501251">
    <property type="component" value="Unassembled WGS sequence"/>
</dbReference>
<gene>
    <name evidence="4" type="ORF">GCM10022252_79100</name>
</gene>
<proteinExistence type="predicted"/>
<keyword evidence="5" id="KW-1185">Reference proteome</keyword>
<sequence>MLEAGAAEHAARMDLPTEEDRRRERTRVTDIAQTLLSGGLTIRQAAESLMVKTFTLKAWLKEAGIQISPAAPVVAESSKSSGGVGSGERHPVSVLNELTQQGRIEAVTWTVESTGPSHAPAFTASAATHLLATNTPVRGQGSGASKAAARSAAAAVLLTGLDTA</sequence>
<evidence type="ECO:0000256" key="2">
    <source>
        <dbReference type="SAM" id="MobiDB-lite"/>
    </source>
</evidence>
<dbReference type="SUPFAM" id="SSF54768">
    <property type="entry name" value="dsRNA-binding domain-like"/>
    <property type="match status" value="1"/>
</dbReference>
<dbReference type="PROSITE" id="PS50137">
    <property type="entry name" value="DS_RBD"/>
    <property type="match status" value="1"/>
</dbReference>
<dbReference type="Gene3D" id="3.30.160.20">
    <property type="match status" value="1"/>
</dbReference>
<evidence type="ECO:0000313" key="5">
    <source>
        <dbReference type="Proteomes" id="UP001501251"/>
    </source>
</evidence>
<dbReference type="EMBL" id="BAABAQ010000025">
    <property type="protein sequence ID" value="GAA4210807.1"/>
    <property type="molecule type" value="Genomic_DNA"/>
</dbReference>
<feature type="domain" description="DRBM" evidence="3">
    <location>
        <begin position="90"/>
        <end position="163"/>
    </location>
</feature>
<accession>A0ABP8BMZ3</accession>
<feature type="region of interest" description="Disordered" evidence="2">
    <location>
        <begin position="1"/>
        <end position="24"/>
    </location>
</feature>